<dbReference type="CDD" id="cd02440">
    <property type="entry name" value="AdoMet_MTases"/>
    <property type="match status" value="1"/>
</dbReference>
<dbReference type="GO" id="GO:0032259">
    <property type="term" value="P:methylation"/>
    <property type="evidence" value="ECO:0007669"/>
    <property type="project" value="UniProtKB-KW"/>
</dbReference>
<dbReference type="eggNOG" id="ENOG502S1AS">
    <property type="taxonomic scope" value="Eukaryota"/>
</dbReference>
<keyword evidence="2" id="KW-1185">Reference proteome</keyword>
<dbReference type="Proteomes" id="UP000030680">
    <property type="component" value="Unassembled WGS sequence"/>
</dbReference>
<dbReference type="EMBL" id="KB454538">
    <property type="protein sequence ID" value="EME27050.1"/>
    <property type="molecule type" value="Genomic_DNA"/>
</dbReference>
<evidence type="ECO:0000313" key="2">
    <source>
        <dbReference type="Proteomes" id="UP000030680"/>
    </source>
</evidence>
<dbReference type="GeneID" id="17085985"/>
<dbReference type="Gene3D" id="3.40.50.150">
    <property type="entry name" value="Vaccinia Virus protein VP39"/>
    <property type="match status" value="1"/>
</dbReference>
<accession>M2WT27</accession>
<organism evidence="1 2">
    <name type="scientific">Galdieria sulphuraria</name>
    <name type="common">Red alga</name>
    <dbReference type="NCBI Taxonomy" id="130081"/>
    <lineage>
        <taxon>Eukaryota</taxon>
        <taxon>Rhodophyta</taxon>
        <taxon>Bangiophyceae</taxon>
        <taxon>Galdieriales</taxon>
        <taxon>Galdieriaceae</taxon>
        <taxon>Galdieria</taxon>
    </lineage>
</organism>
<proteinExistence type="predicted"/>
<name>M2WT27_GALSU</name>
<keyword evidence="1" id="KW-0489">Methyltransferase</keyword>
<dbReference type="AlphaFoldDB" id="M2WT27"/>
<dbReference type="KEGG" id="gsl:Gasu_53850"/>
<dbReference type="InterPro" id="IPR029063">
    <property type="entry name" value="SAM-dependent_MTases_sf"/>
</dbReference>
<dbReference type="RefSeq" id="XP_005703570.1">
    <property type="nucleotide sequence ID" value="XM_005703513.1"/>
</dbReference>
<gene>
    <name evidence="1" type="ORF">Gasu_53850</name>
</gene>
<protein>
    <submittedName>
        <fullName evidence="1">Methyltransferase</fullName>
    </submittedName>
</protein>
<dbReference type="OrthoDB" id="10251242at2759"/>
<sequence length="412" mass="47112">MMNAFISSSCFQCGRLVLRCPQKSKVLCSKKGIQKFRAVPVESRISENLKTLFETYKIATSETSKHKKLLLSHFEALDILEYLEFNCKDSSNWIDLEKPLQVHLGWKWVSQLKVIDQGLHLYLDFGPVFFSWHALTDFLGIDSHYRPFIERNSQLTQESFKKKRPKRISIRNCKIRPGVLLWEEEDVAHSHVQRVSFFSASTKRPITLVPITRDSPPTAIIGGFTMHRGYSDSLTMNPGLDTQLKIDCLYPLAPKSRVLDICTGLGYTAIELLQRYPDIEQLITIEIDESMVLLQQINPWSSALINGNREVVHRLLVDATTILPKLPDNYFQVIIHDPPSQSLQGDLYSYDFYCQLARVLSPSGQMYHYIGNPNSREAGRLYQGVIDRLQRAGFGRIVKKSQAYGIIGIKTN</sequence>
<dbReference type="Gramene" id="EME27050">
    <property type="protein sequence ID" value="EME27050"/>
    <property type="gene ID" value="Gasu_53850"/>
</dbReference>
<evidence type="ECO:0000313" key="1">
    <source>
        <dbReference type="EMBL" id="EME27050.1"/>
    </source>
</evidence>
<keyword evidence="1" id="KW-0808">Transferase</keyword>
<dbReference type="GO" id="GO:0008168">
    <property type="term" value="F:methyltransferase activity"/>
    <property type="evidence" value="ECO:0007669"/>
    <property type="project" value="UniProtKB-KW"/>
</dbReference>
<dbReference type="SUPFAM" id="SSF53335">
    <property type="entry name" value="S-adenosyl-L-methionine-dependent methyltransferases"/>
    <property type="match status" value="1"/>
</dbReference>
<reference evidence="2" key="1">
    <citation type="journal article" date="2013" name="Science">
        <title>Gene transfer from bacteria and archaea facilitated evolution of an extremophilic eukaryote.</title>
        <authorList>
            <person name="Schonknecht G."/>
            <person name="Chen W.H."/>
            <person name="Ternes C.M."/>
            <person name="Barbier G.G."/>
            <person name="Shrestha R.P."/>
            <person name="Stanke M."/>
            <person name="Brautigam A."/>
            <person name="Baker B.J."/>
            <person name="Banfield J.F."/>
            <person name="Garavito R.M."/>
            <person name="Carr K."/>
            <person name="Wilkerson C."/>
            <person name="Rensing S.A."/>
            <person name="Gagneul D."/>
            <person name="Dickenson N.E."/>
            <person name="Oesterhelt C."/>
            <person name="Lercher M.J."/>
            <person name="Weber A.P."/>
        </authorList>
    </citation>
    <scope>NUCLEOTIDE SEQUENCE [LARGE SCALE GENOMIC DNA]</scope>
    <source>
        <strain evidence="2">074W</strain>
    </source>
</reference>